<dbReference type="GO" id="GO:0004331">
    <property type="term" value="F:fructose-2,6-bisphosphate 2-phosphatase activity"/>
    <property type="evidence" value="ECO:0000318"/>
    <property type="project" value="GO_Central"/>
</dbReference>
<dbReference type="EMBL" id="DF237455">
    <property type="protein sequence ID" value="GAQ89278.1"/>
    <property type="molecule type" value="Genomic_DNA"/>
</dbReference>
<proteinExistence type="predicted"/>
<evidence type="ECO:0000256" key="1">
    <source>
        <dbReference type="ARBA" id="ARBA00022741"/>
    </source>
</evidence>
<dbReference type="SMART" id="SM00855">
    <property type="entry name" value="PGAM"/>
    <property type="match status" value="1"/>
</dbReference>
<evidence type="ECO:0000256" key="3">
    <source>
        <dbReference type="PIRSR" id="PIRSR613078-2"/>
    </source>
</evidence>
<evidence type="ECO:0000256" key="4">
    <source>
        <dbReference type="SAM" id="MobiDB-lite"/>
    </source>
</evidence>
<keyword evidence="2" id="KW-0067">ATP-binding</keyword>
<feature type="compositionally biased region" description="Polar residues" evidence="4">
    <location>
        <begin position="293"/>
        <end position="305"/>
    </location>
</feature>
<feature type="binding site" evidence="3">
    <location>
        <position position="612"/>
    </location>
    <ligand>
        <name>substrate</name>
    </ligand>
</feature>
<feature type="domain" description="6-phosphofructo-2-kinase" evidence="5">
    <location>
        <begin position="342"/>
        <end position="552"/>
    </location>
</feature>
<feature type="compositionally biased region" description="Acidic residues" evidence="4">
    <location>
        <begin position="223"/>
        <end position="239"/>
    </location>
</feature>
<evidence type="ECO:0000259" key="5">
    <source>
        <dbReference type="Pfam" id="PF01591"/>
    </source>
</evidence>
<dbReference type="SUPFAM" id="SSF53254">
    <property type="entry name" value="Phosphoglycerate mutase-like"/>
    <property type="match status" value="1"/>
</dbReference>
<dbReference type="InterPro" id="IPR003094">
    <property type="entry name" value="6Pfruct_kin"/>
</dbReference>
<feature type="region of interest" description="Disordered" evidence="4">
    <location>
        <begin position="223"/>
        <end position="257"/>
    </location>
</feature>
<dbReference type="GO" id="GO:0003873">
    <property type="term" value="F:6-phosphofructo-2-kinase activity"/>
    <property type="evidence" value="ECO:0000318"/>
    <property type="project" value="GO_Central"/>
</dbReference>
<keyword evidence="6" id="KW-0418">Kinase</keyword>
<reference evidence="6 7" key="1">
    <citation type="journal article" date="2014" name="Nat. Commun.">
        <title>Klebsormidium flaccidum genome reveals primary factors for plant terrestrial adaptation.</title>
        <authorList>
            <person name="Hori K."/>
            <person name="Maruyama F."/>
            <person name="Fujisawa T."/>
            <person name="Togashi T."/>
            <person name="Yamamoto N."/>
            <person name="Seo M."/>
            <person name="Sato S."/>
            <person name="Yamada T."/>
            <person name="Mori H."/>
            <person name="Tajima N."/>
            <person name="Moriyama T."/>
            <person name="Ikeuchi M."/>
            <person name="Watanabe M."/>
            <person name="Wada H."/>
            <person name="Kobayashi K."/>
            <person name="Saito M."/>
            <person name="Masuda T."/>
            <person name="Sasaki-Sekimoto Y."/>
            <person name="Mashiguchi K."/>
            <person name="Awai K."/>
            <person name="Shimojima M."/>
            <person name="Masuda S."/>
            <person name="Iwai M."/>
            <person name="Nobusawa T."/>
            <person name="Narise T."/>
            <person name="Kondo S."/>
            <person name="Saito H."/>
            <person name="Sato R."/>
            <person name="Murakawa M."/>
            <person name="Ihara Y."/>
            <person name="Oshima-Yamada Y."/>
            <person name="Ohtaka K."/>
            <person name="Satoh M."/>
            <person name="Sonobe K."/>
            <person name="Ishii M."/>
            <person name="Ohtani R."/>
            <person name="Kanamori-Sato M."/>
            <person name="Honoki R."/>
            <person name="Miyazaki D."/>
            <person name="Mochizuki H."/>
            <person name="Umetsu J."/>
            <person name="Higashi K."/>
            <person name="Shibata D."/>
            <person name="Kamiya Y."/>
            <person name="Sato N."/>
            <person name="Nakamura Y."/>
            <person name="Tabata S."/>
            <person name="Ida S."/>
            <person name="Kurokawa K."/>
            <person name="Ohta H."/>
        </authorList>
    </citation>
    <scope>NUCLEOTIDE SEQUENCE [LARGE SCALE GENOMIC DNA]</scope>
    <source>
        <strain evidence="6 7">NIES-2285</strain>
    </source>
</reference>
<dbReference type="GO" id="GO:0005829">
    <property type="term" value="C:cytosol"/>
    <property type="evidence" value="ECO:0000318"/>
    <property type="project" value="GO_Central"/>
</dbReference>
<dbReference type="GO" id="GO:0006000">
    <property type="term" value="P:fructose metabolic process"/>
    <property type="evidence" value="ECO:0007669"/>
    <property type="project" value="InterPro"/>
</dbReference>
<organism evidence="6 7">
    <name type="scientific">Klebsormidium nitens</name>
    <name type="common">Green alga</name>
    <name type="synonym">Ulothrix nitens</name>
    <dbReference type="NCBI Taxonomy" id="105231"/>
    <lineage>
        <taxon>Eukaryota</taxon>
        <taxon>Viridiplantae</taxon>
        <taxon>Streptophyta</taxon>
        <taxon>Klebsormidiophyceae</taxon>
        <taxon>Klebsormidiales</taxon>
        <taxon>Klebsormidiaceae</taxon>
        <taxon>Klebsormidium</taxon>
    </lineage>
</organism>
<evidence type="ECO:0000313" key="6">
    <source>
        <dbReference type="EMBL" id="GAQ89278.1"/>
    </source>
</evidence>
<dbReference type="AlphaFoldDB" id="A0A1Y1IMD6"/>
<evidence type="ECO:0000313" key="7">
    <source>
        <dbReference type="Proteomes" id="UP000054558"/>
    </source>
</evidence>
<dbReference type="FunFam" id="3.40.50.1240:FF:000006">
    <property type="entry name" value="6-phosphofructo-2-kinase/fructose-2, 6-bisphosphatase"/>
    <property type="match status" value="1"/>
</dbReference>
<dbReference type="PRINTS" id="PR00991">
    <property type="entry name" value="6PFRUCTKNASE"/>
</dbReference>
<feature type="region of interest" description="Disordered" evidence="4">
    <location>
        <begin position="146"/>
        <end position="180"/>
    </location>
</feature>
<protein>
    <submittedName>
        <fullName evidence="6">6-phosphofructo-2-kinase / fructose-2,6-bisphosphatase</fullName>
    </submittedName>
</protein>
<dbReference type="Pfam" id="PF01591">
    <property type="entry name" value="6PF2K"/>
    <property type="match status" value="1"/>
</dbReference>
<dbReference type="CDD" id="cd07067">
    <property type="entry name" value="HP_PGM_like"/>
    <property type="match status" value="1"/>
</dbReference>
<dbReference type="InterPro" id="IPR013079">
    <property type="entry name" value="6Phosfructo_kin"/>
</dbReference>
<dbReference type="InterPro" id="IPR027417">
    <property type="entry name" value="P-loop_NTPase"/>
</dbReference>
<dbReference type="GO" id="GO:0006003">
    <property type="term" value="P:fructose 2,6-bisphosphate metabolic process"/>
    <property type="evidence" value="ECO:0000318"/>
    <property type="project" value="GO_Central"/>
</dbReference>
<dbReference type="GO" id="GO:0005524">
    <property type="term" value="F:ATP binding"/>
    <property type="evidence" value="ECO:0007669"/>
    <property type="project" value="UniProtKB-KW"/>
</dbReference>
<dbReference type="STRING" id="105231.A0A1Y1IMD6"/>
<feature type="binding site" evidence="3">
    <location>
        <begin position="560"/>
        <end position="567"/>
    </location>
    <ligand>
        <name>substrate</name>
    </ligand>
</feature>
<dbReference type="PANTHER" id="PTHR10606:SF44">
    <property type="entry name" value="6-PHOSPHOFRUCTO 2-KINASE_FRUCTOSE 2,6-BISPHOSPHATASE LONG FORM"/>
    <property type="match status" value="1"/>
</dbReference>
<dbReference type="InterPro" id="IPR029033">
    <property type="entry name" value="His_PPase_superfam"/>
</dbReference>
<dbReference type="InterPro" id="IPR001345">
    <property type="entry name" value="PG/BPGM_mutase_AS"/>
</dbReference>
<keyword evidence="1" id="KW-0547">Nucleotide-binding</keyword>
<dbReference type="OrthoDB" id="267323at2759"/>
<dbReference type="Proteomes" id="UP000054558">
    <property type="component" value="Unassembled WGS sequence"/>
</dbReference>
<keyword evidence="6" id="KW-0808">Transferase</keyword>
<dbReference type="PANTHER" id="PTHR10606">
    <property type="entry name" value="6-PHOSPHOFRUCTO-2-KINASE/FRUCTOSE-2,6-BISPHOSPHATASE"/>
    <property type="match status" value="1"/>
</dbReference>
<dbReference type="PROSITE" id="PS00175">
    <property type="entry name" value="PG_MUTASE"/>
    <property type="match status" value="1"/>
</dbReference>
<name>A0A1Y1IMD6_KLENI</name>
<sequence length="747" mass="82057">MTSVQQCLLTVQLSSGVRPLPPDFVPHLVAAPLGKEDGPVFAFGQQPMAYNQVAGLWHLAFIAPQNAVGGFLFSLTTNSTTVQETRDEPRSLALYLRGPPPTGDSASFSVGANKTDSLRCTVVVAAEPVSAFELGGCLHSPAQDNQGDAFEIGSPGEDSLLTSYDRKDADSPTLPYLANSTEEPRLLRSISEPARAGFNSLSRLKSAMGARVLSVKDLLVLEEGSEEGASEEEGEEIDEPGTATSAGSSAEDWSPPYQAHSQFNAFDLAHELDPVLSRAPSLKRENLPPHVQRSLSSSWEFSNPGSPHKRFPVEEEDQTDMPAAAGAVAAAAISERMDGPKEKRKLAIILVGLPARGKSYTAAKLTQYLRWLGHETKHFNVGSFRRQMHGAGHTASFFDPDNDAGQEARREAAVATFQAMLKWFDEGGQVACFDATNSSAARRRMLLEMAEGRCKAIFLESICDDASLVERNIREKVRTSPDYADWLDKEAAVRDLESRIANYQKAYEPVNEGSCIKLINMVHGSGGQIHVKNISGYLPGRIVFYLVNVHITARPIFLTRHGESQDNVEGRIGGDPPLSSRGEAYAPKLAEFLHKRLKQEPAASVWTSTLQRTLLTARYIVGYPKVQWRALDEIAAGVCDGMTYGDIKEKMPEEHKARKRDKLRYRYPAGESYLDVIQRLEPVIIELERQRSAVVIVAHQAVLRALYGYFADKPLKEVPHIDMPLHTLIELVPGVGGMTEKRYNLLP</sequence>
<evidence type="ECO:0000256" key="2">
    <source>
        <dbReference type="ARBA" id="ARBA00022840"/>
    </source>
</evidence>
<dbReference type="Gene3D" id="3.40.50.300">
    <property type="entry name" value="P-loop containing nucleotide triphosphate hydrolases"/>
    <property type="match status" value="1"/>
</dbReference>
<dbReference type="SUPFAM" id="SSF52540">
    <property type="entry name" value="P-loop containing nucleoside triphosphate hydrolases"/>
    <property type="match status" value="1"/>
</dbReference>
<dbReference type="FunFam" id="3.40.50.300:FF:000644">
    <property type="entry name" value="GpmB, Fructose-2,6-bisphosphatase"/>
    <property type="match status" value="1"/>
</dbReference>
<dbReference type="Gene3D" id="3.40.50.1240">
    <property type="entry name" value="Phosphoglycerate mutase-like"/>
    <property type="match status" value="1"/>
</dbReference>
<dbReference type="InterPro" id="IPR013078">
    <property type="entry name" value="His_Pase_superF_clade-1"/>
</dbReference>
<gene>
    <name evidence="6" type="ORF">KFL_005060050</name>
</gene>
<feature type="region of interest" description="Disordered" evidence="4">
    <location>
        <begin position="280"/>
        <end position="316"/>
    </location>
</feature>
<keyword evidence="7" id="KW-1185">Reference proteome</keyword>
<dbReference type="Pfam" id="PF00300">
    <property type="entry name" value="His_Phos_1"/>
    <property type="match status" value="1"/>
</dbReference>
<accession>A0A1Y1IMD6</accession>